<evidence type="ECO:0000313" key="1">
    <source>
        <dbReference type="EMBL" id="KII61405.1"/>
    </source>
</evidence>
<comment type="caution">
    <text evidence="1">The sequence shown here is derived from an EMBL/GenBank/DDBJ whole genome shotgun (WGS) entry which is preliminary data.</text>
</comment>
<proteinExistence type="predicted"/>
<name>A0A0C2M2U4_THEKT</name>
<accession>A0A0C2M2U4</accession>
<evidence type="ECO:0008006" key="3">
    <source>
        <dbReference type="Google" id="ProtNLM"/>
    </source>
</evidence>
<dbReference type="EMBL" id="JWZT01005339">
    <property type="protein sequence ID" value="KII61405.1"/>
    <property type="molecule type" value="Genomic_DNA"/>
</dbReference>
<dbReference type="AlphaFoldDB" id="A0A0C2M2U4"/>
<sequence length="104" mass="12135">MRIVPVSRNTEETIQKRYDYSVFFNETHFKFIIRHLHMSDDTISIDETGFNLHLRRKFGRAPSGKRVSLVVTNSRGHNISVCVCSYAKRGVTSFQGKSWSIQRR</sequence>
<organism evidence="1 2">
    <name type="scientific">Thelohanellus kitauei</name>
    <name type="common">Myxosporean</name>
    <dbReference type="NCBI Taxonomy" id="669202"/>
    <lineage>
        <taxon>Eukaryota</taxon>
        <taxon>Metazoa</taxon>
        <taxon>Cnidaria</taxon>
        <taxon>Myxozoa</taxon>
        <taxon>Myxosporea</taxon>
        <taxon>Bivalvulida</taxon>
        <taxon>Platysporina</taxon>
        <taxon>Myxobolidae</taxon>
        <taxon>Thelohanellus</taxon>
    </lineage>
</organism>
<gene>
    <name evidence="1" type="ORF">RF11_12820</name>
</gene>
<reference evidence="1 2" key="1">
    <citation type="journal article" date="2014" name="Genome Biol. Evol.">
        <title>The genome of the myxosporean Thelohanellus kitauei shows adaptations to nutrient acquisition within its fish host.</title>
        <authorList>
            <person name="Yang Y."/>
            <person name="Xiong J."/>
            <person name="Zhou Z."/>
            <person name="Huo F."/>
            <person name="Miao W."/>
            <person name="Ran C."/>
            <person name="Liu Y."/>
            <person name="Zhang J."/>
            <person name="Feng J."/>
            <person name="Wang M."/>
            <person name="Wang M."/>
            <person name="Wang L."/>
            <person name="Yao B."/>
        </authorList>
    </citation>
    <scope>NUCLEOTIDE SEQUENCE [LARGE SCALE GENOMIC DNA]</scope>
    <source>
        <strain evidence="1">Wuqing</strain>
    </source>
</reference>
<dbReference type="Proteomes" id="UP000031668">
    <property type="component" value="Unassembled WGS sequence"/>
</dbReference>
<keyword evidence="2" id="KW-1185">Reference proteome</keyword>
<dbReference type="OrthoDB" id="2289193at2759"/>
<evidence type="ECO:0000313" key="2">
    <source>
        <dbReference type="Proteomes" id="UP000031668"/>
    </source>
</evidence>
<protein>
    <recommendedName>
        <fullName evidence="3">Tc1-like transposase DDE domain-containing protein</fullName>
    </recommendedName>
</protein>